<organism evidence="1 2">
    <name type="scientific">Strongylus vulgaris</name>
    <name type="common">Blood worm</name>
    <dbReference type="NCBI Taxonomy" id="40348"/>
    <lineage>
        <taxon>Eukaryota</taxon>
        <taxon>Metazoa</taxon>
        <taxon>Ecdysozoa</taxon>
        <taxon>Nematoda</taxon>
        <taxon>Chromadorea</taxon>
        <taxon>Rhabditida</taxon>
        <taxon>Rhabditina</taxon>
        <taxon>Rhabditomorpha</taxon>
        <taxon>Strongyloidea</taxon>
        <taxon>Strongylidae</taxon>
        <taxon>Strongylus</taxon>
    </lineage>
</organism>
<proteinExistence type="predicted"/>
<evidence type="ECO:0000313" key="1">
    <source>
        <dbReference type="EMBL" id="VDM66540.1"/>
    </source>
</evidence>
<dbReference type="AlphaFoldDB" id="A0A3P7I1P0"/>
<evidence type="ECO:0000313" key="2">
    <source>
        <dbReference type="Proteomes" id="UP000270094"/>
    </source>
</evidence>
<accession>A0A3P7I1P0</accession>
<keyword evidence="2" id="KW-1185">Reference proteome</keyword>
<dbReference type="EMBL" id="UYYB01003069">
    <property type="protein sequence ID" value="VDM66540.1"/>
    <property type="molecule type" value="Genomic_DNA"/>
</dbReference>
<gene>
    <name evidence="1" type="ORF">SVUK_LOCUS1538</name>
</gene>
<protein>
    <submittedName>
        <fullName evidence="1">Uncharacterized protein</fullName>
    </submittedName>
</protein>
<reference evidence="1 2" key="1">
    <citation type="submission" date="2018-11" db="EMBL/GenBank/DDBJ databases">
        <authorList>
            <consortium name="Pathogen Informatics"/>
        </authorList>
    </citation>
    <scope>NUCLEOTIDE SEQUENCE [LARGE SCALE GENOMIC DNA]</scope>
</reference>
<name>A0A3P7I1P0_STRVU</name>
<sequence length="58" mass="6257">MTAFAPHQTALFVPEVGAEIACVQALTIDAYERRAITVREKYAYAGTAIALAAYRKGP</sequence>
<dbReference type="Proteomes" id="UP000270094">
    <property type="component" value="Unassembled WGS sequence"/>
</dbReference>